<sequence>MRRCLRSLRQIPDVEEKQWTTVEGKGNFYFKHVLHGLTDALTISVASQHSVVPQSDNISVAKKKRRENKKDEDPSVNMPFLLGEIVDAFPLPEGGFESFFPCQCAYRATVKRSVLQTEPRRLRVHWTSERRKEEGKNDSDERNVTDSSREVRSAGGLLAFGRGGRRLLSPELRVPRRAPCDLAAGRRRGPRRAGGRTLVLILGTESSAGNRVKSGGQNSTEPSPPSVKCSRHTELDRPVGHSEAVTSLIENDDEDGSSCITVLNTICWSHDAVPIGRCSGVTEM</sequence>
<feature type="compositionally biased region" description="Polar residues" evidence="1">
    <location>
        <begin position="205"/>
        <end position="221"/>
    </location>
</feature>
<organism evidence="2 3">
    <name type="scientific">Liparis tanakae</name>
    <name type="common">Tanaka's snailfish</name>
    <dbReference type="NCBI Taxonomy" id="230148"/>
    <lineage>
        <taxon>Eukaryota</taxon>
        <taxon>Metazoa</taxon>
        <taxon>Chordata</taxon>
        <taxon>Craniata</taxon>
        <taxon>Vertebrata</taxon>
        <taxon>Euteleostomi</taxon>
        <taxon>Actinopterygii</taxon>
        <taxon>Neopterygii</taxon>
        <taxon>Teleostei</taxon>
        <taxon>Neoteleostei</taxon>
        <taxon>Acanthomorphata</taxon>
        <taxon>Eupercaria</taxon>
        <taxon>Perciformes</taxon>
        <taxon>Cottioidei</taxon>
        <taxon>Cottales</taxon>
        <taxon>Liparidae</taxon>
        <taxon>Liparis</taxon>
    </lineage>
</organism>
<evidence type="ECO:0000313" key="3">
    <source>
        <dbReference type="Proteomes" id="UP000314294"/>
    </source>
</evidence>
<comment type="caution">
    <text evidence="2">The sequence shown here is derived from an EMBL/GenBank/DDBJ whole genome shotgun (WGS) entry which is preliminary data.</text>
</comment>
<reference evidence="2 3" key="1">
    <citation type="submission" date="2019-03" db="EMBL/GenBank/DDBJ databases">
        <title>First draft genome of Liparis tanakae, snailfish: a comprehensive survey of snailfish specific genes.</title>
        <authorList>
            <person name="Kim W."/>
            <person name="Song I."/>
            <person name="Jeong J.-H."/>
            <person name="Kim D."/>
            <person name="Kim S."/>
            <person name="Ryu S."/>
            <person name="Song J.Y."/>
            <person name="Lee S.K."/>
        </authorList>
    </citation>
    <scope>NUCLEOTIDE SEQUENCE [LARGE SCALE GENOMIC DNA]</scope>
    <source>
        <tissue evidence="2">Muscle</tissue>
    </source>
</reference>
<evidence type="ECO:0000313" key="2">
    <source>
        <dbReference type="EMBL" id="TNN43324.1"/>
    </source>
</evidence>
<protein>
    <submittedName>
        <fullName evidence="2">Uncharacterized protein</fullName>
    </submittedName>
</protein>
<gene>
    <name evidence="2" type="ORF">EYF80_046480</name>
</gene>
<feature type="region of interest" description="Disordered" evidence="1">
    <location>
        <begin position="205"/>
        <end position="239"/>
    </location>
</feature>
<keyword evidence="3" id="KW-1185">Reference proteome</keyword>
<name>A0A4Z2FRJ0_9TELE</name>
<dbReference type="Proteomes" id="UP000314294">
    <property type="component" value="Unassembled WGS sequence"/>
</dbReference>
<dbReference type="EMBL" id="SRLO01000975">
    <property type="protein sequence ID" value="TNN43324.1"/>
    <property type="molecule type" value="Genomic_DNA"/>
</dbReference>
<dbReference type="AlphaFoldDB" id="A0A4Z2FRJ0"/>
<accession>A0A4Z2FRJ0</accession>
<proteinExistence type="predicted"/>
<evidence type="ECO:0000256" key="1">
    <source>
        <dbReference type="SAM" id="MobiDB-lite"/>
    </source>
</evidence>
<feature type="region of interest" description="Disordered" evidence="1">
    <location>
        <begin position="126"/>
        <end position="151"/>
    </location>
</feature>